<dbReference type="Pfam" id="PF00112">
    <property type="entry name" value="Peptidase_C1"/>
    <property type="match status" value="1"/>
</dbReference>
<dbReference type="InterPro" id="IPR025661">
    <property type="entry name" value="Pept_asp_AS"/>
</dbReference>
<dbReference type="SMART" id="SM00645">
    <property type="entry name" value="Pept_C1"/>
    <property type="match status" value="1"/>
</dbReference>
<dbReference type="InterPro" id="IPR000668">
    <property type="entry name" value="Peptidase_C1A_C"/>
</dbReference>
<dbReference type="Gene3D" id="3.90.70.10">
    <property type="entry name" value="Cysteine proteinases"/>
    <property type="match status" value="1"/>
</dbReference>
<protein>
    <recommendedName>
        <fullName evidence="3">Peptidase C1A papain C-terminal domain-containing protein</fullName>
    </recommendedName>
</protein>
<dbReference type="eggNOG" id="KOG1542">
    <property type="taxonomic scope" value="Eukaryota"/>
</dbReference>
<dbReference type="PROSITE" id="PS00640">
    <property type="entry name" value="THIOL_PROTEASE_ASN"/>
    <property type="match status" value="1"/>
</dbReference>
<evidence type="ECO:0000256" key="2">
    <source>
        <dbReference type="ARBA" id="ARBA00023157"/>
    </source>
</evidence>
<keyword evidence="5" id="KW-1185">Reference proteome</keyword>
<dbReference type="OrthoDB" id="10253408at2759"/>
<dbReference type="OMA" id="WREHGAM"/>
<dbReference type="HOGENOM" id="CLU_012184_8_1_1"/>
<dbReference type="Proteomes" id="UP000001514">
    <property type="component" value="Unassembled WGS sequence"/>
</dbReference>
<dbReference type="PROSITE" id="PS00639">
    <property type="entry name" value="THIOL_PROTEASE_HIS"/>
    <property type="match status" value="1"/>
</dbReference>
<comment type="similarity">
    <text evidence="1">Belongs to the peptidase C1 family.</text>
</comment>
<dbReference type="InParanoid" id="D8S754"/>
<dbReference type="EMBL" id="GL377605">
    <property type="protein sequence ID" value="EFJ19551.1"/>
    <property type="molecule type" value="Genomic_DNA"/>
</dbReference>
<evidence type="ECO:0000259" key="3">
    <source>
        <dbReference type="SMART" id="SM00645"/>
    </source>
</evidence>
<reference evidence="4 5" key="1">
    <citation type="journal article" date="2011" name="Science">
        <title>The Selaginella genome identifies genetic changes associated with the evolution of vascular plants.</title>
        <authorList>
            <person name="Banks J.A."/>
            <person name="Nishiyama T."/>
            <person name="Hasebe M."/>
            <person name="Bowman J.L."/>
            <person name="Gribskov M."/>
            <person name="dePamphilis C."/>
            <person name="Albert V.A."/>
            <person name="Aono N."/>
            <person name="Aoyama T."/>
            <person name="Ambrose B.A."/>
            <person name="Ashton N.W."/>
            <person name="Axtell M.J."/>
            <person name="Barker E."/>
            <person name="Barker M.S."/>
            <person name="Bennetzen J.L."/>
            <person name="Bonawitz N.D."/>
            <person name="Chapple C."/>
            <person name="Cheng C."/>
            <person name="Correa L.G."/>
            <person name="Dacre M."/>
            <person name="DeBarry J."/>
            <person name="Dreyer I."/>
            <person name="Elias M."/>
            <person name="Engstrom E.M."/>
            <person name="Estelle M."/>
            <person name="Feng L."/>
            <person name="Finet C."/>
            <person name="Floyd S.K."/>
            <person name="Frommer W.B."/>
            <person name="Fujita T."/>
            <person name="Gramzow L."/>
            <person name="Gutensohn M."/>
            <person name="Harholt J."/>
            <person name="Hattori M."/>
            <person name="Heyl A."/>
            <person name="Hirai T."/>
            <person name="Hiwatashi Y."/>
            <person name="Ishikawa M."/>
            <person name="Iwata M."/>
            <person name="Karol K.G."/>
            <person name="Koehler B."/>
            <person name="Kolukisaoglu U."/>
            <person name="Kubo M."/>
            <person name="Kurata T."/>
            <person name="Lalonde S."/>
            <person name="Li K."/>
            <person name="Li Y."/>
            <person name="Litt A."/>
            <person name="Lyons E."/>
            <person name="Manning G."/>
            <person name="Maruyama T."/>
            <person name="Michael T.P."/>
            <person name="Mikami K."/>
            <person name="Miyazaki S."/>
            <person name="Morinaga S."/>
            <person name="Murata T."/>
            <person name="Mueller-Roeber B."/>
            <person name="Nelson D.R."/>
            <person name="Obara M."/>
            <person name="Oguri Y."/>
            <person name="Olmstead R.G."/>
            <person name="Onodera N."/>
            <person name="Petersen B.L."/>
            <person name="Pils B."/>
            <person name="Prigge M."/>
            <person name="Rensing S.A."/>
            <person name="Riano-Pachon D.M."/>
            <person name="Roberts A.W."/>
            <person name="Sato Y."/>
            <person name="Scheller H.V."/>
            <person name="Schulz B."/>
            <person name="Schulz C."/>
            <person name="Shakirov E.V."/>
            <person name="Shibagaki N."/>
            <person name="Shinohara N."/>
            <person name="Shippen D.E."/>
            <person name="Soerensen I."/>
            <person name="Sotooka R."/>
            <person name="Sugimoto N."/>
            <person name="Sugita M."/>
            <person name="Sumikawa N."/>
            <person name="Tanurdzic M."/>
            <person name="Theissen G."/>
            <person name="Ulvskov P."/>
            <person name="Wakazuki S."/>
            <person name="Weng J.K."/>
            <person name="Willats W.W."/>
            <person name="Wipf D."/>
            <person name="Wolf P.G."/>
            <person name="Yang L."/>
            <person name="Zimmer A.D."/>
            <person name="Zhu Q."/>
            <person name="Mitros T."/>
            <person name="Hellsten U."/>
            <person name="Loque D."/>
            <person name="Otillar R."/>
            <person name="Salamov A."/>
            <person name="Schmutz J."/>
            <person name="Shapiro H."/>
            <person name="Lindquist E."/>
            <person name="Lucas S."/>
            <person name="Rokhsar D."/>
            <person name="Grigoriev I.V."/>
        </authorList>
    </citation>
    <scope>NUCLEOTIDE SEQUENCE [LARGE SCALE GENOMIC DNA]</scope>
</reference>
<dbReference type="PANTHER" id="PTHR12411">
    <property type="entry name" value="CYSTEINE PROTEASE FAMILY C1-RELATED"/>
    <property type="match status" value="1"/>
</dbReference>
<dbReference type="InterPro" id="IPR000169">
    <property type="entry name" value="Pept_cys_AS"/>
</dbReference>
<organism evidence="5">
    <name type="scientific">Selaginella moellendorffii</name>
    <name type="common">Spikemoss</name>
    <dbReference type="NCBI Taxonomy" id="88036"/>
    <lineage>
        <taxon>Eukaryota</taxon>
        <taxon>Viridiplantae</taxon>
        <taxon>Streptophyta</taxon>
        <taxon>Embryophyta</taxon>
        <taxon>Tracheophyta</taxon>
        <taxon>Lycopodiopsida</taxon>
        <taxon>Selaginellales</taxon>
        <taxon>Selaginellaceae</taxon>
        <taxon>Selaginella</taxon>
    </lineage>
</organism>
<dbReference type="CDD" id="cd02248">
    <property type="entry name" value="Peptidase_C1A"/>
    <property type="match status" value="1"/>
</dbReference>
<evidence type="ECO:0000256" key="1">
    <source>
        <dbReference type="ARBA" id="ARBA00008455"/>
    </source>
</evidence>
<keyword evidence="2" id="KW-1015">Disulfide bond</keyword>
<dbReference type="PRINTS" id="PR00705">
    <property type="entry name" value="PAPAIN"/>
</dbReference>
<gene>
    <name evidence="4" type="ORF">SELMODRAFT_110288</name>
</gene>
<dbReference type="GO" id="GO:0005615">
    <property type="term" value="C:extracellular space"/>
    <property type="evidence" value="ECO:0000318"/>
    <property type="project" value="GO_Central"/>
</dbReference>
<feature type="non-terminal residue" evidence="4">
    <location>
        <position position="1"/>
    </location>
</feature>
<dbReference type="InterPro" id="IPR025660">
    <property type="entry name" value="Pept_his_AS"/>
</dbReference>
<dbReference type="PROSITE" id="PS00139">
    <property type="entry name" value="THIOL_PROTEASE_CYS"/>
    <property type="match status" value="1"/>
</dbReference>
<evidence type="ECO:0000313" key="5">
    <source>
        <dbReference type="Proteomes" id="UP000001514"/>
    </source>
</evidence>
<dbReference type="AlphaFoldDB" id="D8S754"/>
<evidence type="ECO:0000313" key="4">
    <source>
        <dbReference type="EMBL" id="EFJ19551.1"/>
    </source>
</evidence>
<proteinExistence type="inferred from homology"/>
<dbReference type="SUPFAM" id="SSF54001">
    <property type="entry name" value="Cysteine proteinases"/>
    <property type="match status" value="1"/>
</dbReference>
<name>D8S754_SELML</name>
<dbReference type="InterPro" id="IPR038765">
    <property type="entry name" value="Papain-like_cys_pep_sf"/>
</dbReference>
<dbReference type="KEGG" id="smo:SELMODRAFT_110288"/>
<sequence length="227" mass="25214">APLLPTDNLPKSFDWREHGAMTPVKNQGSCGSCWTFSSTGAVEGAHFLKSRELISLREEQLVDCDRMDGGCKGGDMLNAYEYIKAKGLEAEEDYPYQEENYKEYMFPHHRCHFRPSKVAATIANYSTVSEDEDQIAANLVKNGPLSIALNANYIMDYMGGVACPRICPGGDNMNHAVLLVGYGMDGDKPYWILKNSWSENYGEDGYFRLCRGFGVCGMNTRVSTVSA</sequence>
<dbReference type="GO" id="GO:0005764">
    <property type="term" value="C:lysosome"/>
    <property type="evidence" value="ECO:0000318"/>
    <property type="project" value="GO_Central"/>
</dbReference>
<dbReference type="GO" id="GO:0051603">
    <property type="term" value="P:proteolysis involved in protein catabolic process"/>
    <property type="evidence" value="ECO:0000318"/>
    <property type="project" value="GO_Central"/>
</dbReference>
<dbReference type="InterPro" id="IPR039417">
    <property type="entry name" value="Peptidase_C1A_papain-like"/>
</dbReference>
<dbReference type="GO" id="GO:0004197">
    <property type="term" value="F:cysteine-type endopeptidase activity"/>
    <property type="evidence" value="ECO:0000318"/>
    <property type="project" value="GO_Central"/>
</dbReference>
<accession>D8S754</accession>
<dbReference type="STRING" id="88036.D8S754"/>
<feature type="domain" description="Peptidase C1A papain C-terminal" evidence="3">
    <location>
        <begin position="9"/>
        <end position="226"/>
    </location>
</feature>
<dbReference type="InterPro" id="IPR013128">
    <property type="entry name" value="Peptidase_C1A"/>
</dbReference>
<dbReference type="Gramene" id="EFJ19551">
    <property type="protein sequence ID" value="EFJ19551"/>
    <property type="gene ID" value="SELMODRAFT_110288"/>
</dbReference>